<evidence type="ECO:0008006" key="4">
    <source>
        <dbReference type="Google" id="ProtNLM"/>
    </source>
</evidence>
<keyword evidence="2" id="KW-0472">Membrane</keyword>
<keyword evidence="1" id="KW-0175">Coiled coil</keyword>
<dbReference type="Proteomes" id="UP000886289">
    <property type="component" value="Unassembled WGS sequence"/>
</dbReference>
<name>A0A7C0YAS9_DESA2</name>
<organism evidence="3">
    <name type="scientific">Desulfofervidus auxilii</name>
    <dbReference type="NCBI Taxonomy" id="1621989"/>
    <lineage>
        <taxon>Bacteria</taxon>
        <taxon>Pseudomonadati</taxon>
        <taxon>Thermodesulfobacteriota</taxon>
        <taxon>Candidatus Desulfofervidia</taxon>
        <taxon>Candidatus Desulfofervidales</taxon>
        <taxon>Candidatus Desulfofervidaceae</taxon>
        <taxon>Candidatus Desulfofervidus</taxon>
    </lineage>
</organism>
<accession>A0A7C0YAS9</accession>
<evidence type="ECO:0000256" key="2">
    <source>
        <dbReference type="SAM" id="Phobius"/>
    </source>
</evidence>
<dbReference type="Pfam" id="PF10741">
    <property type="entry name" value="T2SSM_b"/>
    <property type="match status" value="1"/>
</dbReference>
<dbReference type="EMBL" id="DRBS01000300">
    <property type="protein sequence ID" value="HDD44792.1"/>
    <property type="molecule type" value="Genomic_DNA"/>
</dbReference>
<keyword evidence="2" id="KW-0812">Transmembrane</keyword>
<sequence length="187" mass="22236">MNQLKKQLKIKEKKYLLIIALFVLVILVVFHLIYVAPLSSEVKNLKNEIERKNLLVEKYKTKIKLYQKKLPKLKRELAALKKEEIWLKPQESYKLAASLEQLLKSLVEQGKLEIINYQILPEKKRESFKEIKIRFEIRTHIQGLTEILSKIEKVKGIYVSELSITKFGYRQKFDLRVRLVCTKLYYG</sequence>
<keyword evidence="2" id="KW-1133">Transmembrane helix</keyword>
<dbReference type="InterPro" id="IPR034756">
    <property type="entry name" value="T2SSM_b"/>
</dbReference>
<comment type="caution">
    <text evidence="3">The sequence shown here is derived from an EMBL/GenBank/DDBJ whole genome shotgun (WGS) entry which is preliminary data.</text>
</comment>
<reference evidence="3" key="1">
    <citation type="journal article" date="2020" name="mSystems">
        <title>Genome- and Community-Level Interaction Insights into Carbon Utilization and Element Cycling Functions of Hydrothermarchaeota in Hydrothermal Sediment.</title>
        <authorList>
            <person name="Zhou Z."/>
            <person name="Liu Y."/>
            <person name="Xu W."/>
            <person name="Pan J."/>
            <person name="Luo Z.H."/>
            <person name="Li M."/>
        </authorList>
    </citation>
    <scope>NUCLEOTIDE SEQUENCE [LARGE SCALE GENOMIC DNA]</scope>
    <source>
        <strain evidence="3">HyVt-233</strain>
    </source>
</reference>
<dbReference type="AlphaFoldDB" id="A0A7C0YAS9"/>
<feature type="coiled-coil region" evidence="1">
    <location>
        <begin position="42"/>
        <end position="83"/>
    </location>
</feature>
<proteinExistence type="predicted"/>
<evidence type="ECO:0000313" key="3">
    <source>
        <dbReference type="EMBL" id="HDD44792.1"/>
    </source>
</evidence>
<feature type="transmembrane region" description="Helical" evidence="2">
    <location>
        <begin position="15"/>
        <end position="36"/>
    </location>
</feature>
<gene>
    <name evidence="3" type="ORF">ENG63_08050</name>
</gene>
<protein>
    <recommendedName>
        <fullName evidence="4">Type 4a pilus biogenesis protein PilO</fullName>
    </recommendedName>
</protein>
<evidence type="ECO:0000256" key="1">
    <source>
        <dbReference type="SAM" id="Coils"/>
    </source>
</evidence>